<sequence>MNSEDEIKELKKKVRHLEMMLTFSPEIIECGEYRDWELVKKHGEPVSMPHEYSVILLKNKHLKIIPKDVIIMPGFDEWLQDETRYGSLTRPERGDGNEQQD</sequence>
<keyword evidence="2" id="KW-1185">Reference proteome</keyword>
<dbReference type="OrthoDB" id="2332032at2"/>
<reference evidence="2" key="1">
    <citation type="submission" date="2015-07" db="EMBL/GenBank/DDBJ databases">
        <title>Lactobacillus ginsenosidimutans/EMML 3141/ whole genome sequencing.</title>
        <authorList>
            <person name="Kim M.K."/>
            <person name="Im W.-T."/>
            <person name="Srinivasan S."/>
            <person name="Lee J.-J."/>
        </authorList>
    </citation>
    <scope>NUCLEOTIDE SEQUENCE [LARGE SCALE GENOMIC DNA]</scope>
    <source>
        <strain evidence="2">EMML 3041</strain>
    </source>
</reference>
<dbReference type="PATRIC" id="fig|1007676.4.peg.276"/>
<accession>A0A0H4QI56</accession>
<dbReference type="AlphaFoldDB" id="A0A0H4QI56"/>
<dbReference type="EMBL" id="CP012034">
    <property type="protein sequence ID" value="AKP66323.1"/>
    <property type="molecule type" value="Genomic_DNA"/>
</dbReference>
<gene>
    <name evidence="1" type="ORF">ABM34_01320</name>
</gene>
<name>A0A0H4QI56_9LACO</name>
<dbReference type="KEGG" id="lgn:ABM34_01320"/>
<proteinExistence type="predicted"/>
<evidence type="ECO:0000313" key="2">
    <source>
        <dbReference type="Proteomes" id="UP000036106"/>
    </source>
</evidence>
<dbReference type="Proteomes" id="UP000036106">
    <property type="component" value="Chromosome"/>
</dbReference>
<dbReference type="RefSeq" id="WP_048702606.1">
    <property type="nucleotide sequence ID" value="NZ_CP012034.1"/>
</dbReference>
<evidence type="ECO:0000313" key="1">
    <source>
        <dbReference type="EMBL" id="AKP66323.1"/>
    </source>
</evidence>
<organism evidence="1 2">
    <name type="scientific">Companilactobacillus ginsenosidimutans</name>
    <dbReference type="NCBI Taxonomy" id="1007676"/>
    <lineage>
        <taxon>Bacteria</taxon>
        <taxon>Bacillati</taxon>
        <taxon>Bacillota</taxon>
        <taxon>Bacilli</taxon>
        <taxon>Lactobacillales</taxon>
        <taxon>Lactobacillaceae</taxon>
        <taxon>Companilactobacillus</taxon>
    </lineage>
</organism>
<dbReference type="STRING" id="1007676.ABM34_01320"/>
<protein>
    <submittedName>
        <fullName evidence="1">Uncharacterized protein</fullName>
    </submittedName>
</protein>